<dbReference type="PANTHER" id="PTHR24118:SF99">
    <property type="entry name" value="POTE ANKYRIN DOMAIN FAMILY MEMBER 3C-RELATED"/>
    <property type="match status" value="1"/>
</dbReference>
<dbReference type="SMART" id="SM00248">
    <property type="entry name" value="ANK"/>
    <property type="match status" value="2"/>
</dbReference>
<reference evidence="3 4" key="1">
    <citation type="submission" date="2023-01" db="EMBL/GenBank/DDBJ databases">
        <title>Analysis of 21 Apiospora genomes using comparative genomics revels a genus with tremendous synthesis potential of carbohydrate active enzymes and secondary metabolites.</title>
        <authorList>
            <person name="Sorensen T."/>
        </authorList>
    </citation>
    <scope>NUCLEOTIDE SEQUENCE [LARGE SCALE GENOMIC DNA]</scope>
    <source>
        <strain evidence="3 4">CBS 114990</strain>
    </source>
</reference>
<accession>A0ABR1XC24</accession>
<keyword evidence="4" id="KW-1185">Reference proteome</keyword>
<feature type="compositionally biased region" description="Basic and acidic residues" evidence="2">
    <location>
        <begin position="678"/>
        <end position="696"/>
    </location>
</feature>
<dbReference type="PANTHER" id="PTHR24118">
    <property type="entry name" value="POTE ANKYRIN DOMAIN"/>
    <property type="match status" value="1"/>
</dbReference>
<feature type="compositionally biased region" description="Polar residues" evidence="2">
    <location>
        <begin position="1"/>
        <end position="16"/>
    </location>
</feature>
<dbReference type="PROSITE" id="PS50088">
    <property type="entry name" value="ANK_REPEAT"/>
    <property type="match status" value="1"/>
</dbReference>
<dbReference type="Pfam" id="PF12796">
    <property type="entry name" value="Ank_2"/>
    <property type="match status" value="1"/>
</dbReference>
<dbReference type="GeneID" id="92038287"/>
<protein>
    <submittedName>
        <fullName evidence="3">Ankyrin</fullName>
    </submittedName>
</protein>
<dbReference type="InterPro" id="IPR036770">
    <property type="entry name" value="Ankyrin_rpt-contain_sf"/>
</dbReference>
<feature type="region of interest" description="Disordered" evidence="2">
    <location>
        <begin position="673"/>
        <end position="696"/>
    </location>
</feature>
<dbReference type="Gene3D" id="1.25.40.20">
    <property type="entry name" value="Ankyrin repeat-containing domain"/>
    <property type="match status" value="1"/>
</dbReference>
<dbReference type="EMBL" id="JAQQWN010000002">
    <property type="protein sequence ID" value="KAK8094227.1"/>
    <property type="molecule type" value="Genomic_DNA"/>
</dbReference>
<dbReference type="Proteomes" id="UP001433268">
    <property type="component" value="Unassembled WGS sequence"/>
</dbReference>
<dbReference type="PROSITE" id="PS50297">
    <property type="entry name" value="ANK_REP_REGION"/>
    <property type="match status" value="1"/>
</dbReference>
<feature type="region of interest" description="Disordered" evidence="2">
    <location>
        <begin position="154"/>
        <end position="181"/>
    </location>
</feature>
<keyword evidence="1" id="KW-0040">ANK repeat</keyword>
<feature type="repeat" description="ANK" evidence="1">
    <location>
        <begin position="602"/>
        <end position="634"/>
    </location>
</feature>
<sequence>MSAVSPATSTATNRTNRGGRPKEWTDPRARKLARLYLFTSLKVEQILDLLTDEVFVPGFVPFLPYHYLCSVTYALFSKEAASKHLNKLLGKDPRWMRPKDLDEQRERIDGLKKSDRARWHRKHRCSSEVRQQVRPGSAIPDGCCPQVKTESIDGATVSTSSAHSSDKAEEKSEQIDSYNWNRPDSMQSVTFNTNASHNSLGRVCFKSPNRQETSLTTSTNFSTGSSRDAYYQVRDKLEADPKFDRSDVKDIFRIIKRFTLSADANTEKSPSGSPINQRQHVPEDRLDRAYTLPGDFLDVVPLLQGEIPDPASWSDSFGNTTFHQLAMAEGLEPKLIELVGEASHDRRYRAALAASNTAGQTLLHVLHDHWFENEILLNMLVNALRHVQFDFYVTDVYGRSFFHILRQHKFGHDRIRSITQHFNVVTLNRRDAFGIRPMIGRASTMSSIQDGSPRLTIPPTDASQAKLEHEAQLLRLINQILSGSSQPTAEDSQGRNGLHCLAEVKLGAGAAQGRVPPNRSIKRKIDANGEPEKEVLPLSKRCEFLECLLEVSTDVNHYNMNGDTVLMAFINHTQDDNEHEDLKSILTRLIQAGARLEARNRNGETALQVAARLGRKFIVRVLLELGANIHVRNHEGISILEDLDRHVPLTEDSLDVYARLEAARAMLTGRFVKTRPRSRSEQSPSREQEWGVRHGL</sequence>
<evidence type="ECO:0000313" key="3">
    <source>
        <dbReference type="EMBL" id="KAK8094227.1"/>
    </source>
</evidence>
<proteinExistence type="predicted"/>
<dbReference type="RefSeq" id="XP_066675000.1">
    <property type="nucleotide sequence ID" value="XM_066805227.1"/>
</dbReference>
<comment type="caution">
    <text evidence="3">The sequence shown here is derived from an EMBL/GenBank/DDBJ whole genome shotgun (WGS) entry which is preliminary data.</text>
</comment>
<feature type="compositionally biased region" description="Basic and acidic residues" evidence="2">
    <location>
        <begin position="164"/>
        <end position="174"/>
    </location>
</feature>
<evidence type="ECO:0000256" key="1">
    <source>
        <dbReference type="PROSITE-ProRule" id="PRU00023"/>
    </source>
</evidence>
<gene>
    <name evidence="3" type="ORF">PG997_000912</name>
</gene>
<dbReference type="SUPFAM" id="SSF48403">
    <property type="entry name" value="Ankyrin repeat"/>
    <property type="match status" value="1"/>
</dbReference>
<evidence type="ECO:0000313" key="4">
    <source>
        <dbReference type="Proteomes" id="UP001433268"/>
    </source>
</evidence>
<dbReference type="InterPro" id="IPR002110">
    <property type="entry name" value="Ankyrin_rpt"/>
</dbReference>
<organism evidence="3 4">
    <name type="scientific">Apiospora hydei</name>
    <dbReference type="NCBI Taxonomy" id="1337664"/>
    <lineage>
        <taxon>Eukaryota</taxon>
        <taxon>Fungi</taxon>
        <taxon>Dikarya</taxon>
        <taxon>Ascomycota</taxon>
        <taxon>Pezizomycotina</taxon>
        <taxon>Sordariomycetes</taxon>
        <taxon>Xylariomycetidae</taxon>
        <taxon>Amphisphaeriales</taxon>
        <taxon>Apiosporaceae</taxon>
        <taxon>Apiospora</taxon>
    </lineage>
</organism>
<feature type="region of interest" description="Disordered" evidence="2">
    <location>
        <begin position="1"/>
        <end position="24"/>
    </location>
</feature>
<name>A0ABR1XC24_9PEZI</name>
<evidence type="ECO:0000256" key="2">
    <source>
        <dbReference type="SAM" id="MobiDB-lite"/>
    </source>
</evidence>